<dbReference type="InterPro" id="IPR018640">
    <property type="entry name" value="DUF2063"/>
</dbReference>
<evidence type="ECO:0000259" key="1">
    <source>
        <dbReference type="Pfam" id="PF09836"/>
    </source>
</evidence>
<proteinExistence type="predicted"/>
<dbReference type="EMBL" id="STGU01000001">
    <property type="protein sequence ID" value="THV39172.1"/>
    <property type="molecule type" value="Genomic_DNA"/>
</dbReference>
<accession>A0A4S8Q8T9</accession>
<dbReference type="RefSeq" id="WP_136538135.1">
    <property type="nucleotide sequence ID" value="NZ_STGU01000001.1"/>
</dbReference>
<evidence type="ECO:0000313" key="2">
    <source>
        <dbReference type="EMBL" id="THV39172.1"/>
    </source>
</evidence>
<dbReference type="Proteomes" id="UP000307378">
    <property type="component" value="Unassembled WGS sequence"/>
</dbReference>
<dbReference type="InterPro" id="IPR044922">
    <property type="entry name" value="DUF2063_N_sf"/>
</dbReference>
<dbReference type="Gene3D" id="1.10.150.690">
    <property type="entry name" value="DUF2063"/>
    <property type="match status" value="1"/>
</dbReference>
<feature type="domain" description="Putative DNA-binding" evidence="1">
    <location>
        <begin position="10"/>
        <end position="98"/>
    </location>
</feature>
<gene>
    <name evidence="2" type="ORF">FAA86_02065</name>
</gene>
<sequence>MRPDPVSSGAFAAALFAPDLPPPEGLTGRQQFAPQRRFAVYRNNVTVSLVDALASIFPTVQNLVGEDFFRAMARLYVTAHPPTSPLLFTYGESFPTFLENFPPAADLPFLADVARIERLWLDAYHAADAEPLDPAALAQVSADDLPAILFRPHPATRVSRLTHAAGTICLRDRSGQSLEGVNPMAPEAVLITRPNFEVAIEVLPSGGATFFEALLAGETLGEACLAASAEDADIPALIGLSLTSGAFSKIDLTQESDRS</sequence>
<dbReference type="Pfam" id="PF09836">
    <property type="entry name" value="DUF2063"/>
    <property type="match status" value="1"/>
</dbReference>
<organism evidence="2 3">
    <name type="scientific">Rhizobium rosettiformans W3</name>
    <dbReference type="NCBI Taxonomy" id="538378"/>
    <lineage>
        <taxon>Bacteria</taxon>
        <taxon>Pseudomonadati</taxon>
        <taxon>Pseudomonadota</taxon>
        <taxon>Alphaproteobacteria</taxon>
        <taxon>Hyphomicrobiales</taxon>
        <taxon>Rhizobiaceae</taxon>
        <taxon>Rhizobium/Agrobacterium group</taxon>
        <taxon>Rhizobium</taxon>
    </lineage>
</organism>
<dbReference type="AlphaFoldDB" id="A0A4S8Q8T9"/>
<protein>
    <submittedName>
        <fullName evidence="2">DUF2063 domain-containing protein</fullName>
    </submittedName>
</protein>
<evidence type="ECO:0000313" key="3">
    <source>
        <dbReference type="Proteomes" id="UP000307378"/>
    </source>
</evidence>
<reference evidence="2 3" key="1">
    <citation type="submission" date="2019-04" db="EMBL/GenBank/DDBJ databases">
        <title>genome sequence of strain W3.</title>
        <authorList>
            <person name="Gao J."/>
            <person name="Sun J."/>
        </authorList>
    </citation>
    <scope>NUCLEOTIDE SEQUENCE [LARGE SCALE GENOMIC DNA]</scope>
    <source>
        <strain evidence="2 3">W3</strain>
    </source>
</reference>
<comment type="caution">
    <text evidence="2">The sequence shown here is derived from an EMBL/GenBank/DDBJ whole genome shotgun (WGS) entry which is preliminary data.</text>
</comment>
<name>A0A4S8Q8T9_9HYPH</name>